<dbReference type="SUPFAM" id="SSF50729">
    <property type="entry name" value="PH domain-like"/>
    <property type="match status" value="1"/>
</dbReference>
<dbReference type="InterPro" id="IPR002558">
    <property type="entry name" value="ILWEQ_dom"/>
</dbReference>
<dbReference type="Gene3D" id="1.20.1410.10">
    <property type="entry name" value="I/LWEQ domain"/>
    <property type="match status" value="1"/>
</dbReference>
<dbReference type="GeneID" id="100207482"/>
<dbReference type="Gene3D" id="1.20.1420.10">
    <property type="entry name" value="Talin, central domain"/>
    <property type="match status" value="7"/>
</dbReference>
<accession>A0ABM4CGU3</accession>
<keyword evidence="8" id="KW-1185">Reference proteome</keyword>
<dbReference type="SMART" id="SM00307">
    <property type="entry name" value="ILWEQ"/>
    <property type="match status" value="1"/>
</dbReference>
<dbReference type="Pfam" id="PF08913">
    <property type="entry name" value="VBS"/>
    <property type="match status" value="1"/>
</dbReference>
<dbReference type="Pfam" id="PF02174">
    <property type="entry name" value="IRS"/>
    <property type="match status" value="1"/>
</dbReference>
<dbReference type="InterPro" id="IPR057346">
    <property type="entry name" value="Talin1/2_VBS2"/>
</dbReference>
<dbReference type="Pfam" id="PF09141">
    <property type="entry name" value="Talin_middle"/>
    <property type="match status" value="1"/>
</dbReference>
<keyword evidence="3" id="KW-0206">Cytoskeleton</keyword>
<dbReference type="InterPro" id="IPR036723">
    <property type="entry name" value="Alpha-catenin/vinculin-like_sf"/>
</dbReference>
<dbReference type="InterPro" id="IPR014352">
    <property type="entry name" value="FERM/acyl-CoA-bd_prot_sf"/>
</dbReference>
<dbReference type="InterPro" id="IPR049108">
    <property type="entry name" value="Talin_R4"/>
</dbReference>
<organism evidence="8 9">
    <name type="scientific">Hydra vulgaris</name>
    <name type="common">Hydra</name>
    <name type="synonym">Hydra attenuata</name>
    <dbReference type="NCBI Taxonomy" id="6087"/>
    <lineage>
        <taxon>Eukaryota</taxon>
        <taxon>Metazoa</taxon>
        <taxon>Cnidaria</taxon>
        <taxon>Hydrozoa</taxon>
        <taxon>Hydroidolina</taxon>
        <taxon>Anthoathecata</taxon>
        <taxon>Aplanulata</taxon>
        <taxon>Hydridae</taxon>
        <taxon>Hydra</taxon>
    </lineage>
</organism>
<proteinExistence type="predicted"/>
<gene>
    <name evidence="9 10" type="primary">LOC100207482</name>
</gene>
<evidence type="ECO:0000313" key="8">
    <source>
        <dbReference type="Proteomes" id="UP001652625"/>
    </source>
</evidence>
<comment type="subcellular location">
    <subcellularLocation>
        <location evidence="1">Cytoplasm</location>
        <location evidence="1">Cytoskeleton</location>
    </subcellularLocation>
</comment>
<dbReference type="Gene3D" id="1.20.80.10">
    <property type="match status" value="1"/>
</dbReference>
<dbReference type="SUPFAM" id="SSF109880">
    <property type="entry name" value="A middle domain of Talin 1"/>
    <property type="match status" value="1"/>
</dbReference>
<dbReference type="InterPro" id="IPR019748">
    <property type="entry name" value="FERM_central"/>
</dbReference>
<dbReference type="Gene3D" id="2.30.29.30">
    <property type="entry name" value="Pleckstrin-homology domain (PH domain)/Phosphotyrosine-binding domain (PTB)"/>
    <property type="match status" value="1"/>
</dbReference>
<evidence type="ECO:0000256" key="1">
    <source>
        <dbReference type="ARBA" id="ARBA00004245"/>
    </source>
</evidence>
<dbReference type="InterPro" id="IPR032425">
    <property type="entry name" value="FERM_f0"/>
</dbReference>
<dbReference type="Proteomes" id="UP001652625">
    <property type="component" value="Chromosome 09"/>
</dbReference>
<dbReference type="InterPro" id="IPR015009">
    <property type="entry name" value="Vinculin-bd_dom"/>
</dbReference>
<dbReference type="PANTHER" id="PTHR19981">
    <property type="entry name" value="TALIN"/>
    <property type="match status" value="1"/>
</dbReference>
<dbReference type="InterPro" id="IPR019749">
    <property type="entry name" value="Band_41_domain"/>
</dbReference>
<dbReference type="Pfam" id="PF25177">
    <property type="entry name" value="Talin_VBS2"/>
    <property type="match status" value="1"/>
</dbReference>
<dbReference type="InterPro" id="IPR035964">
    <property type="entry name" value="I/LWEQ_dom_sf"/>
</dbReference>
<dbReference type="PROSITE" id="PS00661">
    <property type="entry name" value="FERM_2"/>
    <property type="match status" value="1"/>
</dbReference>
<dbReference type="InterPro" id="IPR054060">
    <property type="entry name" value="TLN1-like_RS"/>
</dbReference>
<evidence type="ECO:0000313" key="9">
    <source>
        <dbReference type="RefSeq" id="XP_065660937.1"/>
    </source>
</evidence>
<dbReference type="InterPro" id="IPR035963">
    <property type="entry name" value="FERM_2"/>
</dbReference>
<dbReference type="Pfam" id="PF21896">
    <property type="entry name" value="Talin_IBS2B"/>
    <property type="match status" value="4"/>
</dbReference>
<keyword evidence="4" id="KW-0175">Coiled coil</keyword>
<evidence type="ECO:0000259" key="7">
    <source>
        <dbReference type="PROSITE" id="PS50945"/>
    </source>
</evidence>
<dbReference type="InterPro" id="IPR000299">
    <property type="entry name" value="FERM_domain"/>
</dbReference>
<feature type="coiled-coil region" evidence="4">
    <location>
        <begin position="2542"/>
        <end position="2569"/>
    </location>
</feature>
<dbReference type="CDD" id="cd12150">
    <property type="entry name" value="talin-RS"/>
    <property type="match status" value="1"/>
</dbReference>
<name>A0ABM4CGU3_HYDVU</name>
<dbReference type="CDD" id="cd10569">
    <property type="entry name" value="FERM_C_Talin"/>
    <property type="match status" value="1"/>
</dbReference>
<dbReference type="SUPFAM" id="SSF54236">
    <property type="entry name" value="Ubiquitin-like"/>
    <property type="match status" value="1"/>
</dbReference>
<dbReference type="CDD" id="cd14473">
    <property type="entry name" value="FERM_B-lobe"/>
    <property type="match status" value="1"/>
</dbReference>
<evidence type="ECO:0000256" key="2">
    <source>
        <dbReference type="ARBA" id="ARBA00022490"/>
    </source>
</evidence>
<evidence type="ECO:0000256" key="4">
    <source>
        <dbReference type="SAM" id="Coils"/>
    </source>
</evidence>
<dbReference type="InterPro" id="IPR011993">
    <property type="entry name" value="PH-like_dom_sf"/>
</dbReference>
<dbReference type="PROSITE" id="PS50057">
    <property type="entry name" value="FERM_3"/>
    <property type="match status" value="1"/>
</dbReference>
<dbReference type="Pfam" id="PF21692">
    <property type="entry name" value="Talin_R4"/>
    <property type="match status" value="1"/>
</dbReference>
<dbReference type="Gene3D" id="3.10.20.90">
    <property type="entry name" value="Phosphatidylinositol 3-kinase Catalytic Subunit, Chain A, domain 1"/>
    <property type="match status" value="2"/>
</dbReference>
<feature type="coiled-coil region" evidence="4">
    <location>
        <begin position="1419"/>
        <end position="1446"/>
    </location>
</feature>
<evidence type="ECO:0000256" key="3">
    <source>
        <dbReference type="ARBA" id="ARBA00023212"/>
    </source>
</evidence>
<keyword evidence="2" id="KW-0963">Cytoplasm</keyword>
<protein>
    <submittedName>
        <fullName evidence="9 10">Talin-2 isoform X5</fullName>
    </submittedName>
</protein>
<evidence type="ECO:0000313" key="10">
    <source>
        <dbReference type="RefSeq" id="XP_065660938.1"/>
    </source>
</evidence>
<dbReference type="Pfam" id="PF01608">
    <property type="entry name" value="I_LWEQ"/>
    <property type="match status" value="1"/>
</dbReference>
<feature type="compositionally biased region" description="Polar residues" evidence="5">
    <location>
        <begin position="966"/>
        <end position="977"/>
    </location>
</feature>
<dbReference type="Pfam" id="PF21989">
    <property type="entry name" value="RA_2"/>
    <property type="match status" value="1"/>
</dbReference>
<reference evidence="9 10" key="1">
    <citation type="submission" date="2025-05" db="UniProtKB">
        <authorList>
            <consortium name="RefSeq"/>
        </authorList>
    </citation>
    <scope>IDENTIFICATION</scope>
</reference>
<dbReference type="Pfam" id="PF21865">
    <property type="entry name" value="TLN1-like_RS"/>
    <property type="match status" value="3"/>
</dbReference>
<evidence type="ECO:0000256" key="5">
    <source>
        <dbReference type="SAM" id="MobiDB-lite"/>
    </source>
</evidence>
<dbReference type="Gene3D" id="1.20.120.230">
    <property type="entry name" value="Alpha-catenin/vinculin-like"/>
    <property type="match status" value="5"/>
</dbReference>
<feature type="domain" description="FERM" evidence="6">
    <location>
        <begin position="90"/>
        <end position="420"/>
    </location>
</feature>
<dbReference type="PANTHER" id="PTHR19981:SF1">
    <property type="entry name" value="RHEA, ISOFORM B"/>
    <property type="match status" value="1"/>
</dbReference>
<dbReference type="InterPro" id="IPR019747">
    <property type="entry name" value="FERM_CS"/>
</dbReference>
<dbReference type="CDD" id="cd17089">
    <property type="entry name" value="FERM_F0_TLN"/>
    <property type="match status" value="1"/>
</dbReference>
<dbReference type="PROSITE" id="PS50945">
    <property type="entry name" value="I_LWEQ"/>
    <property type="match status" value="1"/>
</dbReference>
<dbReference type="InterPro" id="IPR037438">
    <property type="entry name" value="Talin1/2-RS"/>
</dbReference>
<dbReference type="InterPro" id="IPR015224">
    <property type="entry name" value="Talin_cent"/>
</dbReference>
<feature type="coiled-coil region" evidence="4">
    <location>
        <begin position="1074"/>
        <end position="1101"/>
    </location>
</feature>
<dbReference type="SUPFAM" id="SSF109885">
    <property type="entry name" value="I/LWEQ domain"/>
    <property type="match status" value="4"/>
</dbReference>
<dbReference type="InterPro" id="IPR036476">
    <property type="entry name" value="Talin_cent_sf"/>
</dbReference>
<feature type="domain" description="I/LWEQ" evidence="7">
    <location>
        <begin position="2336"/>
        <end position="2574"/>
    </location>
</feature>
<dbReference type="SMART" id="SM01244">
    <property type="entry name" value="IRS"/>
    <property type="match status" value="1"/>
</dbReference>
<dbReference type="RefSeq" id="XP_065660937.1">
    <property type="nucleotide sequence ID" value="XM_065804865.1"/>
</dbReference>
<evidence type="ECO:0000259" key="6">
    <source>
        <dbReference type="PROSITE" id="PS50057"/>
    </source>
</evidence>
<dbReference type="SUPFAM" id="SSF47220">
    <property type="entry name" value="alpha-catenin/vinculin-like"/>
    <property type="match status" value="4"/>
</dbReference>
<dbReference type="PRINTS" id="PR00935">
    <property type="entry name" value="BAND41"/>
</dbReference>
<dbReference type="Pfam" id="PF16511">
    <property type="entry name" value="FERM_f0"/>
    <property type="match status" value="1"/>
</dbReference>
<dbReference type="CDD" id="cd17090">
    <property type="entry name" value="FERM_F1_TLN"/>
    <property type="match status" value="1"/>
</dbReference>
<dbReference type="InterPro" id="IPR002404">
    <property type="entry name" value="IRS_PTB"/>
</dbReference>
<dbReference type="SMART" id="SM00295">
    <property type="entry name" value="B41"/>
    <property type="match status" value="1"/>
</dbReference>
<dbReference type="SUPFAM" id="SSF47031">
    <property type="entry name" value="Second domain of FERM"/>
    <property type="match status" value="1"/>
</dbReference>
<dbReference type="InterPro" id="IPR029071">
    <property type="entry name" value="Ubiquitin-like_domsf"/>
</dbReference>
<sequence length="2577" mass="276278">MSNLIVIKVNLEALEIVKTFQFEPSSTIQEVINLTRQKIPEAAPKPNQNYGIFYIDQNDILKSQWLENDRTLEFYGIVNGTELIYRDKHRYLKVKMLDGSVKTVMIDDSQTVGVVLETICEKVGITNVEEYSLFIEESKDEKKEEFSTGTIGRKDNKSVKTSTLLKVEERDKQKMRTLKKKLHTDDETNWLGHDKTLREAGVQDDSMVVLRRKYMYEQSVNIKNPVEINLLYVQSRDAILNGTHPCTIDEAIKFAAYQIQIQHGDFDESRYKSGYIDLKDFLPKEYLKKKEAEKRVKEEHKNIMGMDALNSKYKYIQLCQNLQSYGVTFFLVKEKMKGKNKLVPRLLGVNKESVLRVDEKTKQVLKIWPLTQVRRWAASPNSFTLDFGDYTEGYYSVQTSEGEQISQLIAGYIDIILKKRRAHDMFEGDGDESSVMLEDTVLPSRATVLQHQSNRAKQPESGNVAIPAVIRAGGQGPSSYEVRSMPDEQSLSTRNMSHTGHQPPMGHQAQMLNFTAGQKALMKNVTDGHERIRVVIEDMSETADLIPDLGNDPQSLKWKDNQMEISKNNISSRLAAMSAATAAIISLTSGDPEGFNYTAVGAGVSTITSNLEDLVHGIKLLAALMDDDMNSHSLLDAAKKLTSAFSDLLNNLNMVDGKPRQDILTSAGDIGSASGSIMTVLGDPDTDVEFQELLLQLAKAVATSTAALVLQAKNVASLSGDTAVQNSIIDAAKETAMTTSQLVACAKVLAPHISSPVCQEQMIEAAKLVATSVDGIADACYAVTDDEDTTNKLKNSAQAVTDALNKLLQHIRDGSHVKINGQYDSACDDILNATDRLFNSMGNAGEMVKQAKILAQATSQLVNGIKGDAEGQSDDDSQKRLLAAAKLLADATAKLVEAAKGAARNPNDKSEQEKLKNAAEDLRVATNAAASNALKKKLIARLENAAKHAVASATQLISASKAAEASNRNPASQNQMEDSGKVVNDSSGELIFSIRNSQRHPDIPASQLGLITSSMNFIPACAKFIAHSKAAVPTVGDNAVALQLSNAGKNVQNSLNELRYAAEKAAEACGSLEIDNALAAVKALEVELEEIRSQADKGQLKSFPDENADDRALEVGATSKTVGASMAQLLTAAAQGNDSYTGIAARDTANALKVLSNAVRGVASTSNESKDQQAILKAAQVVMHESANLIEEAKTALENPSDPENQQKLAQVARGVSHALNNVVNCLPGQRVLEDAIEEIAEASQYLASPDIKFPYSTDSFSQVQDQLNASSIQLNAAANDVLHAAKGPGAQLSTASLKFSHSYADFQASGLTLAGQIKDKAAQDQLINDLRKTSTVSSKLLLASKALAADPGAPNAKNLLAAAAKGVTDAINQLLNQALTAAPGQKECDSALRNIDGLAHVLENPVEPVNEASFFECLEHASEKSQELARNMQDITNSLKKEDSEGFANSVSYASDAVCQLTEFTAQAAYLVAIADPSSTAGQAGLVDQSQFAKARDAIMGACEGLLHPNATQQQDKEKLYFQVLSAATVIAKHTAALCNACKAASSKTDNPVAKRHFVQSAKDVANNTANLVKFIKVYASSMTPENRNNCASATEPLLEAVNNLVTYASSPEFASVPAKISAQAKAAQYPLIMSGKSMVTSSCHYFITAKQLALNNKDQGTWQLFAQHSKTMADAMKKIVAAIKDNAPGQQECELAADTINKAINKIDQASLAAISNNLKPSNEDSLKGFEEKMMLTSAQLGEAVPQTVEYAKGSPENIGHSVMKIANLVNPLADCAIGFASKLPGGSQKQTELLDTAKTVCESASHLVYATKDSGGNPKALSFHPAVDAAAQDLCEALRDLTQQLEETAGDTGAVMALVDSINKARTSINVYVADYRRDPNSPPGAETASFVDFQDNMVKKLKDITRGAQDMVGKATTKPKELGAISQEMCKNYNELTESTKNAIRVTIQLDIADRLKTSVGALGDSCGSLIQAASCVQSSPSDPFAKSELSDKARDVTEKVSYVLATLQAGSVGTQECINAISTLAGIVGDIDTTVMFAQAGTLNPENEGETFSDHREIILKTAKNLVENTKNLVVAAQGSQEQLATSAQNVLSSMTKLVDNVKLGAIALGADDQEAQTMLLMAAKDVAVALTDLINSTKNSSGKSANDPAMDTLKVSAKTMVTSVSSLLKTVRSVEDEASRGVRAIESTVEAVKQAVINLQVGDPESKASPEDLIRATKGVTLATAKAVAAGNSGRQEDIVQAANIGRRYCTELLIIVKAAAFNSESESIRVATIVKGRDTAQAYCEVLDHVASVIVHPTPQKKQHLTVLSKKVAFSVAELVKSAEELKGADWVNPEDPNVIAENELLGAAASIEAAARKLAELKPRARPREADESLNFEEQILEAAKSITAAAGALVKAATAAQRELVATGRVDVTSEGSGDGQWSQGLISAARLVAAATGSLCEAANAAVQGNASEEKLVASAKAVANSTAQLLLACRVKADPNSKSQKGLQTAGAAVKRAADTLVKAAQGSAMFHYEEVEVNVSKSLTGGFKQELEIQEEILRKERELEIARSKLHIIRKERYRPEEDD</sequence>
<dbReference type="InterPro" id="IPR054082">
    <property type="entry name" value="Talin_IBS2B"/>
</dbReference>
<feature type="region of interest" description="Disordered" evidence="5">
    <location>
        <begin position="961"/>
        <end position="981"/>
    </location>
</feature>
<dbReference type="RefSeq" id="XP_065660938.1">
    <property type="nucleotide sequence ID" value="XM_065804866.1"/>
</dbReference>